<sequence length="314" mass="33855">MAFKTSVQKYQGRIGEVTLGVGEKAVKIGGENTLPFYSFDGEIGNKTAVGMEIIDVAPEGWLDELQTAYKDVYSDTAAWAKFVQDTYAPDFICLRFEGADPNGMDRPAEDCAEIAKKVADAIEIPLVVAGTNNHEKDAKIFEKVAAATDGKNVLLMAATEDNYKAVGAAGGMAYSHKVGAESSVDINLAKQLNILLTQLGVKPENIVMHVGCAAVGYGFEYVSSTFDRIRLAAFGQNDKTLQMPIITPVSFETWNVKESLASEEDEPLWGSREDRGIALEVSTASAVLVSGANAIVLRHPESVKTIRTLVDQLI</sequence>
<accession>A0A1T5C0J2</accession>
<evidence type="ECO:0000259" key="1">
    <source>
        <dbReference type="Pfam" id="PF03599"/>
    </source>
</evidence>
<dbReference type="SUPFAM" id="SSF51717">
    <property type="entry name" value="Dihydropteroate synthetase-like"/>
    <property type="match status" value="1"/>
</dbReference>
<dbReference type="InterPro" id="IPR051069">
    <property type="entry name" value="ACDS_complex_subunit"/>
</dbReference>
<dbReference type="AlphaFoldDB" id="A0A1T5C0J2"/>
<dbReference type="EMBL" id="FUYN01000004">
    <property type="protein sequence ID" value="SKB53138.1"/>
    <property type="molecule type" value="Genomic_DNA"/>
</dbReference>
<organism evidence="2 3">
    <name type="scientific">Acetoanaerobium noterae</name>
    <dbReference type="NCBI Taxonomy" id="745369"/>
    <lineage>
        <taxon>Bacteria</taxon>
        <taxon>Bacillati</taxon>
        <taxon>Bacillota</taxon>
        <taxon>Clostridia</taxon>
        <taxon>Peptostreptococcales</taxon>
        <taxon>Filifactoraceae</taxon>
        <taxon>Acetoanaerobium</taxon>
    </lineage>
</organism>
<dbReference type="OrthoDB" id="148113at2"/>
<evidence type="ECO:0000313" key="3">
    <source>
        <dbReference type="Proteomes" id="UP000243406"/>
    </source>
</evidence>
<dbReference type="Proteomes" id="UP000243406">
    <property type="component" value="Unassembled WGS sequence"/>
</dbReference>
<dbReference type="PANTHER" id="PTHR36214:SF5">
    <property type="entry name" value="ACETYL-COA DECARBONYLASE_SYNTHASE COMPLEX SUBUNIT DELTA"/>
    <property type="match status" value="1"/>
</dbReference>
<dbReference type="Pfam" id="PF03599">
    <property type="entry name" value="CdhD"/>
    <property type="match status" value="1"/>
</dbReference>
<gene>
    <name evidence="2" type="ORF">SAMN02745120_1933</name>
</gene>
<dbReference type="InterPro" id="IPR016041">
    <property type="entry name" value="Ac-CoA_synth_d_su_TIM-brl"/>
</dbReference>
<dbReference type="RefSeq" id="WP_013361381.1">
    <property type="nucleotide sequence ID" value="NZ_FUYN01000004.1"/>
</dbReference>
<reference evidence="3" key="1">
    <citation type="submission" date="2017-02" db="EMBL/GenBank/DDBJ databases">
        <authorList>
            <person name="Varghese N."/>
            <person name="Submissions S."/>
        </authorList>
    </citation>
    <scope>NUCLEOTIDE SEQUENCE [LARGE SCALE GENOMIC DNA]</scope>
    <source>
        <strain evidence="3">ATCC 35199</strain>
    </source>
</reference>
<protein>
    <submittedName>
        <fullName evidence="2">CO-methylating acetyl-CoA synthase corrinoid iron-sulfur protein small subunit /acetyl-CoA decarbonylase/synthase delta subunit</fullName>
    </submittedName>
</protein>
<dbReference type="InterPro" id="IPR011005">
    <property type="entry name" value="Dihydropteroate_synth-like_sf"/>
</dbReference>
<evidence type="ECO:0000313" key="2">
    <source>
        <dbReference type="EMBL" id="SKB53138.1"/>
    </source>
</evidence>
<name>A0A1T5C0J2_9FIRM</name>
<dbReference type="NCBIfam" id="NF003376">
    <property type="entry name" value="PRK04452.1-2"/>
    <property type="match status" value="1"/>
</dbReference>
<keyword evidence="3" id="KW-1185">Reference proteome</keyword>
<proteinExistence type="predicted"/>
<dbReference type="NCBIfam" id="NF040759">
    <property type="entry name" value="WLP_AcsD"/>
    <property type="match status" value="1"/>
</dbReference>
<dbReference type="PANTHER" id="PTHR36214">
    <property type="match status" value="1"/>
</dbReference>
<dbReference type="Gene3D" id="3.20.20.20">
    <property type="entry name" value="Dihydropteroate synthase-like"/>
    <property type="match status" value="1"/>
</dbReference>
<feature type="domain" description="CO dehydrogenase/acetyl-CoA synthase delta subunit TIM barrel" evidence="1">
    <location>
        <begin position="16"/>
        <end position="258"/>
    </location>
</feature>